<evidence type="ECO:0000259" key="2">
    <source>
        <dbReference type="Pfam" id="PF20237"/>
    </source>
</evidence>
<evidence type="ECO:0000313" key="4">
    <source>
        <dbReference type="Proteomes" id="UP000799291"/>
    </source>
</evidence>
<reference evidence="3" key="1">
    <citation type="journal article" date="2020" name="Stud. Mycol.">
        <title>101 Dothideomycetes genomes: a test case for predicting lifestyles and emergence of pathogens.</title>
        <authorList>
            <person name="Haridas S."/>
            <person name="Albert R."/>
            <person name="Binder M."/>
            <person name="Bloem J."/>
            <person name="Labutti K."/>
            <person name="Salamov A."/>
            <person name="Andreopoulos B."/>
            <person name="Baker S."/>
            <person name="Barry K."/>
            <person name="Bills G."/>
            <person name="Bluhm B."/>
            <person name="Cannon C."/>
            <person name="Castanera R."/>
            <person name="Culley D."/>
            <person name="Daum C."/>
            <person name="Ezra D."/>
            <person name="Gonzalez J."/>
            <person name="Henrissat B."/>
            <person name="Kuo A."/>
            <person name="Liang C."/>
            <person name="Lipzen A."/>
            <person name="Lutzoni F."/>
            <person name="Magnuson J."/>
            <person name="Mondo S."/>
            <person name="Nolan M."/>
            <person name="Ohm R."/>
            <person name="Pangilinan J."/>
            <person name="Park H.-J."/>
            <person name="Ramirez L."/>
            <person name="Alfaro M."/>
            <person name="Sun H."/>
            <person name="Tritt A."/>
            <person name="Yoshinaga Y."/>
            <person name="Zwiers L.-H."/>
            <person name="Turgeon B."/>
            <person name="Goodwin S."/>
            <person name="Spatafora J."/>
            <person name="Crous P."/>
            <person name="Grigoriev I."/>
        </authorList>
    </citation>
    <scope>NUCLEOTIDE SEQUENCE</scope>
    <source>
        <strain evidence="3">CBS 122367</strain>
    </source>
</reference>
<dbReference type="InterPro" id="IPR046529">
    <property type="entry name" value="DUF6594"/>
</dbReference>
<organism evidence="3 4">
    <name type="scientific">Lentithecium fluviatile CBS 122367</name>
    <dbReference type="NCBI Taxonomy" id="1168545"/>
    <lineage>
        <taxon>Eukaryota</taxon>
        <taxon>Fungi</taxon>
        <taxon>Dikarya</taxon>
        <taxon>Ascomycota</taxon>
        <taxon>Pezizomycotina</taxon>
        <taxon>Dothideomycetes</taxon>
        <taxon>Pleosporomycetidae</taxon>
        <taxon>Pleosporales</taxon>
        <taxon>Massarineae</taxon>
        <taxon>Lentitheciaceae</taxon>
        <taxon>Lentithecium</taxon>
    </lineage>
</organism>
<dbReference type="PANTHER" id="PTHR34502">
    <property type="entry name" value="DUF6594 DOMAIN-CONTAINING PROTEIN-RELATED"/>
    <property type="match status" value="1"/>
</dbReference>
<gene>
    <name evidence="3" type="ORF">K458DRAFT_455504</name>
</gene>
<keyword evidence="1" id="KW-0812">Transmembrane</keyword>
<name>A0A6G1JLS6_9PLEO</name>
<keyword evidence="4" id="KW-1185">Reference proteome</keyword>
<dbReference type="EMBL" id="MU005570">
    <property type="protein sequence ID" value="KAF2691180.1"/>
    <property type="molecule type" value="Genomic_DNA"/>
</dbReference>
<dbReference type="Proteomes" id="UP000799291">
    <property type="component" value="Unassembled WGS sequence"/>
</dbReference>
<keyword evidence="1" id="KW-0472">Membrane</keyword>
<accession>A0A6G1JLS6</accession>
<feature type="non-terminal residue" evidence="3">
    <location>
        <position position="1"/>
    </location>
</feature>
<feature type="transmembrane region" description="Helical" evidence="1">
    <location>
        <begin position="229"/>
        <end position="246"/>
    </location>
</feature>
<feature type="transmembrane region" description="Helical" evidence="1">
    <location>
        <begin position="171"/>
        <end position="192"/>
    </location>
</feature>
<protein>
    <recommendedName>
        <fullName evidence="2">DUF6594 domain-containing protein</fullName>
    </recommendedName>
</protein>
<feature type="transmembrane region" description="Helical" evidence="1">
    <location>
        <begin position="204"/>
        <end position="222"/>
    </location>
</feature>
<keyword evidence="1" id="KW-1133">Transmembrane helix</keyword>
<proteinExistence type="predicted"/>
<dbReference type="OrthoDB" id="3533814at2759"/>
<evidence type="ECO:0000256" key="1">
    <source>
        <dbReference type="SAM" id="Phobius"/>
    </source>
</evidence>
<dbReference type="AlphaFoldDB" id="A0A6G1JLS6"/>
<evidence type="ECO:0000313" key="3">
    <source>
        <dbReference type="EMBL" id="KAF2691180.1"/>
    </source>
</evidence>
<dbReference type="Pfam" id="PF20237">
    <property type="entry name" value="DUF6594"/>
    <property type="match status" value="1"/>
</dbReference>
<feature type="domain" description="DUF6594" evidence="2">
    <location>
        <begin position="3"/>
        <end position="241"/>
    </location>
</feature>
<sequence length="254" mass="28182">SHHILHLQSKLIAIEHEIDQLDEQARDSNDFEERQSSRRWETMMMHARDPGRPEKMRVEKLDELKGLLREYHETLLLQSQIADLKGPSGRVLNTIRDYISGSAFKTHTTPALPLISGLAKDYLTTKTDLIALHRSPSTDPLSKVLQDHWAFQTRSTPDPLDRTTLYNKDHVVRTVTVISMISAATLLIAAIVSLYSVNSDKAKLGLVAMYTVLFALSVASLTNARRAEMFASTAAYAAVLVVFVSGDLGGDGAQ</sequence>
<dbReference type="PANTHER" id="PTHR34502:SF4">
    <property type="entry name" value="DUF6594 DOMAIN-CONTAINING PROTEIN"/>
    <property type="match status" value="1"/>
</dbReference>